<name>A0A917M5P7_9SPHI</name>
<evidence type="ECO:0000259" key="2">
    <source>
        <dbReference type="Pfam" id="PF08450"/>
    </source>
</evidence>
<keyword evidence="1" id="KW-0378">Hydrolase</keyword>
<dbReference type="GO" id="GO:0016787">
    <property type="term" value="F:hydrolase activity"/>
    <property type="evidence" value="ECO:0007669"/>
    <property type="project" value="UniProtKB-KW"/>
</dbReference>
<evidence type="ECO:0000313" key="4">
    <source>
        <dbReference type="Proteomes" id="UP000660862"/>
    </source>
</evidence>
<dbReference type="Gene3D" id="2.120.10.30">
    <property type="entry name" value="TolB, C-terminal domain"/>
    <property type="match status" value="1"/>
</dbReference>
<reference evidence="3" key="1">
    <citation type="journal article" date="2014" name="Int. J. Syst. Evol. Microbiol.">
        <title>Complete genome sequence of Corynebacterium casei LMG S-19264T (=DSM 44701T), isolated from a smear-ripened cheese.</title>
        <authorList>
            <consortium name="US DOE Joint Genome Institute (JGI-PGF)"/>
            <person name="Walter F."/>
            <person name="Albersmeier A."/>
            <person name="Kalinowski J."/>
            <person name="Ruckert C."/>
        </authorList>
    </citation>
    <scope>NUCLEOTIDE SEQUENCE</scope>
    <source>
        <strain evidence="3">CGMCC 1.12195</strain>
    </source>
</reference>
<dbReference type="Proteomes" id="UP000660862">
    <property type="component" value="Unassembled WGS sequence"/>
</dbReference>
<dbReference type="RefSeq" id="WP_188504792.1">
    <property type="nucleotide sequence ID" value="NZ_BMER01000001.1"/>
</dbReference>
<dbReference type="PANTHER" id="PTHR47572:SF4">
    <property type="entry name" value="LACTONASE DRP35"/>
    <property type="match status" value="1"/>
</dbReference>
<comment type="caution">
    <text evidence="3">The sequence shown here is derived from an EMBL/GenBank/DDBJ whole genome shotgun (WGS) entry which is preliminary data.</text>
</comment>
<dbReference type="InterPro" id="IPR013658">
    <property type="entry name" value="SGL"/>
</dbReference>
<dbReference type="SUPFAM" id="SSF63829">
    <property type="entry name" value="Calcium-dependent phosphotriesterase"/>
    <property type="match status" value="1"/>
</dbReference>
<dbReference type="AlphaFoldDB" id="A0A917M5P7"/>
<organism evidence="3 4">
    <name type="scientific">Parapedobacter pyrenivorans</name>
    <dbReference type="NCBI Taxonomy" id="1305674"/>
    <lineage>
        <taxon>Bacteria</taxon>
        <taxon>Pseudomonadati</taxon>
        <taxon>Bacteroidota</taxon>
        <taxon>Sphingobacteriia</taxon>
        <taxon>Sphingobacteriales</taxon>
        <taxon>Sphingobacteriaceae</taxon>
        <taxon>Parapedobacter</taxon>
    </lineage>
</organism>
<dbReference type="InterPro" id="IPR051262">
    <property type="entry name" value="SMP-30/CGR1_Lactonase"/>
</dbReference>
<protein>
    <recommendedName>
        <fullName evidence="2">SMP-30/Gluconolactonase/LRE-like region domain-containing protein</fullName>
    </recommendedName>
</protein>
<feature type="domain" description="SMP-30/Gluconolactonase/LRE-like region" evidence="2">
    <location>
        <begin position="23"/>
        <end position="256"/>
    </location>
</feature>
<sequence length="280" mass="30306">MAIDFTKQISVRREVLFEGAFYTEGPVCDDKGGVYFTDLTGGAIWYWHVETGASRCVEGGWPNGQARDAKGNWLVCDSKTRQLRRYDAKGNFTGNAIDGHCAGKSVTTPNDVITDSRGGFYFTDSVRHRGYVFYQSNTGEERIVAEGLDYPNGLVLSADEQHLFVAESYANRLIRIRLHGPGDAKGWDAFCELPHHTSGLPQANLPDGLAIDRSGQVWVAHYGMGALQVVDNQGNLRASIPTGIPLTSNVCLLGPGCAIVTGGDAEPGPGKVVKLTLENK</sequence>
<dbReference type="PANTHER" id="PTHR47572">
    <property type="entry name" value="LIPOPROTEIN-RELATED"/>
    <property type="match status" value="1"/>
</dbReference>
<dbReference type="Pfam" id="PF08450">
    <property type="entry name" value="SGL"/>
    <property type="match status" value="1"/>
</dbReference>
<reference evidence="3" key="2">
    <citation type="submission" date="2020-09" db="EMBL/GenBank/DDBJ databases">
        <authorList>
            <person name="Sun Q."/>
            <person name="Zhou Y."/>
        </authorList>
    </citation>
    <scope>NUCLEOTIDE SEQUENCE</scope>
    <source>
        <strain evidence="3">CGMCC 1.12195</strain>
    </source>
</reference>
<dbReference type="EMBL" id="BMER01000001">
    <property type="protein sequence ID" value="GGG79646.1"/>
    <property type="molecule type" value="Genomic_DNA"/>
</dbReference>
<dbReference type="InterPro" id="IPR011042">
    <property type="entry name" value="6-blade_b-propeller_TolB-like"/>
</dbReference>
<gene>
    <name evidence="3" type="ORF">GCM10007415_09860</name>
</gene>
<proteinExistence type="predicted"/>
<accession>A0A917M5P7</accession>
<evidence type="ECO:0000313" key="3">
    <source>
        <dbReference type="EMBL" id="GGG79646.1"/>
    </source>
</evidence>
<evidence type="ECO:0000256" key="1">
    <source>
        <dbReference type="ARBA" id="ARBA00022801"/>
    </source>
</evidence>
<keyword evidence="4" id="KW-1185">Reference proteome</keyword>